<feature type="chain" id="PRO_5012071629" evidence="2">
    <location>
        <begin position="24"/>
        <end position="90"/>
    </location>
</feature>
<dbReference type="Proteomes" id="UP000195569">
    <property type="component" value="Unassembled WGS sequence"/>
</dbReference>
<comment type="caution">
    <text evidence="3">The sequence shown here is derived from an EMBL/GenBank/DDBJ whole genome shotgun (WGS) entry which is preliminary data.</text>
</comment>
<organism evidence="3 4">
    <name type="scientific">Paraburkholderia piptadeniae</name>
    <dbReference type="NCBI Taxonomy" id="1701573"/>
    <lineage>
        <taxon>Bacteria</taxon>
        <taxon>Pseudomonadati</taxon>
        <taxon>Pseudomonadota</taxon>
        <taxon>Betaproteobacteria</taxon>
        <taxon>Burkholderiales</taxon>
        <taxon>Burkholderiaceae</taxon>
        <taxon>Paraburkholderia</taxon>
    </lineage>
</organism>
<evidence type="ECO:0000313" key="3">
    <source>
        <dbReference type="EMBL" id="SIT46582.1"/>
    </source>
</evidence>
<feature type="region of interest" description="Disordered" evidence="1">
    <location>
        <begin position="28"/>
        <end position="90"/>
    </location>
</feature>
<reference evidence="3" key="1">
    <citation type="submission" date="2016-12" db="EMBL/GenBank/DDBJ databases">
        <authorList>
            <person name="Moulin L."/>
        </authorList>
    </citation>
    <scope>NUCLEOTIDE SEQUENCE [LARGE SCALE GENOMIC DNA]</scope>
    <source>
        <strain evidence="3">STM 7183</strain>
    </source>
</reference>
<evidence type="ECO:0000256" key="2">
    <source>
        <dbReference type="SAM" id="SignalP"/>
    </source>
</evidence>
<sequence length="90" mass="9289">MKIKFVAAFFTVLCASLAVPAFASGHGPTPFYRASEGAPASQRGQSTETLATERGDAADAEHGYGGTSARASQSGRLVTVMPPGDVHARH</sequence>
<evidence type="ECO:0000313" key="4">
    <source>
        <dbReference type="Proteomes" id="UP000195569"/>
    </source>
</evidence>
<dbReference type="AlphaFoldDB" id="A0A1N7SGX5"/>
<keyword evidence="4" id="KW-1185">Reference proteome</keyword>
<gene>
    <name evidence="3" type="ORF">BN2476_520007</name>
</gene>
<dbReference type="OrthoDB" id="9133844at2"/>
<proteinExistence type="predicted"/>
<feature type="signal peptide" evidence="2">
    <location>
        <begin position="1"/>
        <end position="23"/>
    </location>
</feature>
<accession>A0A1N7SGX5</accession>
<dbReference type="RefSeq" id="WP_087737183.1">
    <property type="nucleotide sequence ID" value="NZ_CYGY02000052.1"/>
</dbReference>
<keyword evidence="2" id="KW-0732">Signal</keyword>
<dbReference type="EMBL" id="CYGY02000052">
    <property type="protein sequence ID" value="SIT46582.1"/>
    <property type="molecule type" value="Genomic_DNA"/>
</dbReference>
<protein>
    <submittedName>
        <fullName evidence="3">Uncharacterized protein</fullName>
    </submittedName>
</protein>
<name>A0A1N7SGX5_9BURK</name>
<feature type="compositionally biased region" description="Basic and acidic residues" evidence="1">
    <location>
        <begin position="51"/>
        <end position="62"/>
    </location>
</feature>
<evidence type="ECO:0000256" key="1">
    <source>
        <dbReference type="SAM" id="MobiDB-lite"/>
    </source>
</evidence>